<dbReference type="Pfam" id="PF00092">
    <property type="entry name" value="VWA"/>
    <property type="match status" value="1"/>
</dbReference>
<keyword evidence="4" id="KW-1185">Reference proteome</keyword>
<dbReference type="Gene3D" id="3.40.50.410">
    <property type="entry name" value="von Willebrand factor, type A domain"/>
    <property type="match status" value="1"/>
</dbReference>
<dbReference type="SUPFAM" id="SSF52317">
    <property type="entry name" value="Class I glutamine amidotransferase-like"/>
    <property type="match status" value="1"/>
</dbReference>
<accession>A0A918WKA6</accession>
<dbReference type="SMART" id="SM00327">
    <property type="entry name" value="VWA"/>
    <property type="match status" value="1"/>
</dbReference>
<reference evidence="3" key="1">
    <citation type="journal article" date="2014" name="Int. J. Syst. Evol. Microbiol.">
        <title>Complete genome sequence of Corynebacterium casei LMG S-19264T (=DSM 44701T), isolated from a smear-ripened cheese.</title>
        <authorList>
            <consortium name="US DOE Joint Genome Institute (JGI-PGF)"/>
            <person name="Walter F."/>
            <person name="Albersmeier A."/>
            <person name="Kalinowski J."/>
            <person name="Ruckert C."/>
        </authorList>
    </citation>
    <scope>NUCLEOTIDE SEQUENCE</scope>
    <source>
        <strain evidence="3">KCTC 12988</strain>
    </source>
</reference>
<evidence type="ECO:0000259" key="2">
    <source>
        <dbReference type="PROSITE" id="PS50234"/>
    </source>
</evidence>
<protein>
    <recommendedName>
        <fullName evidence="2">VWFA domain-containing protein</fullName>
    </recommendedName>
</protein>
<gene>
    <name evidence="3" type="ORF">GCM10007100_28180</name>
</gene>
<feature type="domain" description="VWFA" evidence="2">
    <location>
        <begin position="394"/>
        <end position="587"/>
    </location>
</feature>
<dbReference type="CDD" id="cd00198">
    <property type="entry name" value="vWFA"/>
    <property type="match status" value="1"/>
</dbReference>
<feature type="compositionally biased region" description="Low complexity" evidence="1">
    <location>
        <begin position="862"/>
        <end position="879"/>
    </location>
</feature>
<dbReference type="InterPro" id="IPR029062">
    <property type="entry name" value="Class_I_gatase-like"/>
</dbReference>
<dbReference type="InterPro" id="IPR036465">
    <property type="entry name" value="vWFA_dom_sf"/>
</dbReference>
<proteinExistence type="predicted"/>
<name>A0A918WKA6_9BACT</name>
<reference evidence="3" key="2">
    <citation type="submission" date="2020-09" db="EMBL/GenBank/DDBJ databases">
        <authorList>
            <person name="Sun Q."/>
            <person name="Kim S."/>
        </authorList>
    </citation>
    <scope>NUCLEOTIDE SEQUENCE</scope>
    <source>
        <strain evidence="3">KCTC 12988</strain>
    </source>
</reference>
<feature type="region of interest" description="Disordered" evidence="1">
    <location>
        <begin position="860"/>
        <end position="912"/>
    </location>
</feature>
<dbReference type="PANTHER" id="PTHR37947:SF2">
    <property type="entry name" value="VON WILLEBRAND FACTOR TYPE A"/>
    <property type="match status" value="1"/>
</dbReference>
<dbReference type="RefSeq" id="WP_189571028.1">
    <property type="nucleotide sequence ID" value="NZ_BMXI01000012.1"/>
</dbReference>
<dbReference type="SUPFAM" id="SSF53300">
    <property type="entry name" value="vWA-like"/>
    <property type="match status" value="2"/>
</dbReference>
<dbReference type="InterPro" id="IPR002035">
    <property type="entry name" value="VWF_A"/>
</dbReference>
<organism evidence="3 4">
    <name type="scientific">Roseibacillus persicicus</name>
    <dbReference type="NCBI Taxonomy" id="454148"/>
    <lineage>
        <taxon>Bacteria</taxon>
        <taxon>Pseudomonadati</taxon>
        <taxon>Verrucomicrobiota</taxon>
        <taxon>Verrucomicrobiia</taxon>
        <taxon>Verrucomicrobiales</taxon>
        <taxon>Verrucomicrobiaceae</taxon>
        <taxon>Roseibacillus</taxon>
    </lineage>
</organism>
<comment type="caution">
    <text evidence="3">The sequence shown here is derived from an EMBL/GenBank/DDBJ whole genome shotgun (WGS) entry which is preliminary data.</text>
</comment>
<evidence type="ECO:0000313" key="3">
    <source>
        <dbReference type="EMBL" id="GHC59391.1"/>
    </source>
</evidence>
<dbReference type="Proteomes" id="UP000644507">
    <property type="component" value="Unassembled WGS sequence"/>
</dbReference>
<dbReference type="PROSITE" id="PS50234">
    <property type="entry name" value="VWFA"/>
    <property type="match status" value="1"/>
</dbReference>
<dbReference type="PANTHER" id="PTHR37947">
    <property type="entry name" value="BLL2462 PROTEIN"/>
    <property type="match status" value="1"/>
</dbReference>
<dbReference type="EMBL" id="BMXI01000012">
    <property type="protein sequence ID" value="GHC59391.1"/>
    <property type="molecule type" value="Genomic_DNA"/>
</dbReference>
<dbReference type="Gene3D" id="3.40.50.880">
    <property type="match status" value="1"/>
</dbReference>
<evidence type="ECO:0000313" key="4">
    <source>
        <dbReference type="Proteomes" id="UP000644507"/>
    </source>
</evidence>
<sequence length="912" mass="99950">MFERPEFLILFPALLVLGFVWKRLHLFQPLRLAILAVLTLLLADPRITKQQKALDLWVLLDRSESTEDLVDQSLPEWTELLEDSKPTRKDRLRYIDYAAEVIEQEQNDRAVYTGSRKLTRTGLAIQNALALAESDRPSRVLVFSDGFATESLASATAKLKAQGVPLDYRLVRDETADDYSISRFTIPSRAQTGEPFVIGITVRGAEDREIPLKIYRNDALLSDTRVTLINGVAKTEFTDRLARTGSYQYRAEIVPAAAEPAIEDAHPGNNSTDRWIQITGGPRVLLVTKYNPDPLEKVLANQSYSLEVVRDSSKLRVGQLAGAKAVIFNNVPAFEIPGDFLDAIPFYVEEQGGGFLMAGGKQSFGSGGYYQSAIDDLLPISMELKNEHRKLAVAMAVVIDRSGSMSMTVNGGGKPITKMQLANNGTAEAIKLLGAMDEIAILAVDSEPHNIVKLTQIGNKKNDLMGKARRMQSQGGGIYVYRGLKAAWDQLKKSKVGTKHIILFSDAADSEEPGDYKNLLKEMDAAGATVSVIGLGSKTDPDARLLEDIAKLGNGRMFFTDRPLSIPKLFAQETVTIARSAFLTDPIKTQPTGRGAEIFQRQVNWLPAVDGYNLSYARPDATTSLVAQDEYLAPLVAHARRGLGRTMAISFPLGGEFSQRTRDWDGYGNFLQSVGNWIAGDAIPPGLGMRNRLEGTTLTLDLLYDLDEWTERFSQSPPTIKMLDGYGGGEPYEVTWKRLAPGHFTLTRELEEGSVVRGSIQAGRHALPFGPLAVGSSTEWTFDADRLAELRAASAATGGRELIDLSKAWLRPPASYATDLRIPLVVIALLLMLLDALISRMGWTLPQFALPQGKVVKTREVTQASTAPTSESASAKPTSRPLPDETSSSTGAPPPTSPTGRTSRFDRAKRRK</sequence>
<evidence type="ECO:0000256" key="1">
    <source>
        <dbReference type="SAM" id="MobiDB-lite"/>
    </source>
</evidence>
<dbReference type="AlphaFoldDB" id="A0A918WKA6"/>